<reference evidence="7 8" key="1">
    <citation type="submission" date="2019-02" db="EMBL/GenBank/DDBJ databases">
        <authorList>
            <consortium name="Pathogen Informatics"/>
        </authorList>
    </citation>
    <scope>NUCLEOTIDE SEQUENCE [LARGE SCALE GENOMIC DNA]</scope>
    <source>
        <strain evidence="7 8">3012STDY7089603</strain>
    </source>
</reference>
<organism evidence="7 8">
    <name type="scientific">Urinicoccus massiliensis</name>
    <dbReference type="NCBI Taxonomy" id="1723382"/>
    <lineage>
        <taxon>Bacteria</taxon>
        <taxon>Bacillati</taxon>
        <taxon>Bacillota</taxon>
        <taxon>Tissierellia</taxon>
        <taxon>Tissierellales</taxon>
        <taxon>Peptoniphilaceae</taxon>
        <taxon>Urinicoccus</taxon>
    </lineage>
</organism>
<keyword evidence="6" id="KW-0067">ATP-binding</keyword>
<evidence type="ECO:0000256" key="1">
    <source>
        <dbReference type="ARBA" id="ARBA00022679"/>
    </source>
</evidence>
<comment type="similarity">
    <text evidence="6">Belongs to the NAD kinase family.</text>
</comment>
<dbReference type="Pfam" id="PF01513">
    <property type="entry name" value="NAD_kinase"/>
    <property type="match status" value="1"/>
</dbReference>
<comment type="catalytic activity">
    <reaction evidence="5 6">
        <text>NAD(+) + ATP = ADP + NADP(+) + H(+)</text>
        <dbReference type="Rhea" id="RHEA:18629"/>
        <dbReference type="ChEBI" id="CHEBI:15378"/>
        <dbReference type="ChEBI" id="CHEBI:30616"/>
        <dbReference type="ChEBI" id="CHEBI:57540"/>
        <dbReference type="ChEBI" id="CHEBI:58349"/>
        <dbReference type="ChEBI" id="CHEBI:456216"/>
        <dbReference type="EC" id="2.7.1.23"/>
    </reaction>
</comment>
<accession>A0A8H2M5G0</accession>
<dbReference type="GO" id="GO:0051287">
    <property type="term" value="F:NAD binding"/>
    <property type="evidence" value="ECO:0007669"/>
    <property type="project" value="UniProtKB-ARBA"/>
</dbReference>
<keyword evidence="6" id="KW-0547">Nucleotide-binding</keyword>
<dbReference type="Pfam" id="PF20143">
    <property type="entry name" value="NAD_kinase_C"/>
    <property type="match status" value="1"/>
</dbReference>
<sequence>MTEKPIVNIISNSNYESRRVSKRLMDKLLALNFVPSLDLNQDAVLTIVVGGDGAFIKAVNKTAFSSIPVVGINTGHLGFYQEIIPDQLDDFLKAYVEGNYMIEELSLIGAEVFTKNRSFYLTALNEIVIKAQHSKVIHLNLFLNRNHVEKFSGDGMLVATPSGSTGYNFSAGGSLIYPTMEVLEITPLNPLTSSAYRSLPNSIVIPGDIITTIVPERRYTNSSLLVVDGVEYTYRQLRKINIRMSKRKIQRITLNKDNYWTNLKSKFL</sequence>
<dbReference type="Gene3D" id="3.40.50.10330">
    <property type="entry name" value="Probable inorganic polyphosphate/atp-NAD kinase, domain 1"/>
    <property type="match status" value="1"/>
</dbReference>
<feature type="binding site" evidence="6">
    <location>
        <position position="154"/>
    </location>
    <ligand>
        <name>NAD(+)</name>
        <dbReference type="ChEBI" id="CHEBI:57540"/>
    </ligand>
</feature>
<keyword evidence="1 6" id="KW-0808">Transferase</keyword>
<keyword evidence="4 6" id="KW-0520">NAD</keyword>
<comment type="function">
    <text evidence="6">Involved in the regulation of the intracellular balance of NAD and NADP, and is a key enzyme in the biosynthesis of NADP. Catalyzes specifically the phosphorylation on 2'-hydroxyl of the adenosine moiety of NAD to yield NADP.</text>
</comment>
<feature type="binding site" evidence="6">
    <location>
        <position position="135"/>
    </location>
    <ligand>
        <name>NAD(+)</name>
        <dbReference type="ChEBI" id="CHEBI:57540"/>
    </ligand>
</feature>
<dbReference type="AlphaFoldDB" id="A0A8H2M5G0"/>
<protein>
    <recommendedName>
        <fullName evidence="6">NAD kinase</fullName>
        <ecNumber evidence="6">2.7.1.23</ecNumber>
    </recommendedName>
    <alternativeName>
        <fullName evidence="6">ATP-dependent NAD kinase</fullName>
    </alternativeName>
</protein>
<evidence type="ECO:0000256" key="5">
    <source>
        <dbReference type="ARBA" id="ARBA00047925"/>
    </source>
</evidence>
<dbReference type="Gene3D" id="2.60.200.30">
    <property type="entry name" value="Probable inorganic polyphosphate/atp-NAD kinase, domain 2"/>
    <property type="match status" value="1"/>
</dbReference>
<evidence type="ECO:0000313" key="7">
    <source>
        <dbReference type="EMBL" id="VFB16877.1"/>
    </source>
</evidence>
<dbReference type="InterPro" id="IPR017438">
    <property type="entry name" value="ATP-NAD_kinase_N"/>
</dbReference>
<dbReference type="RefSeq" id="WP_131749551.1">
    <property type="nucleotide sequence ID" value="NZ_CAACYI010000001.1"/>
</dbReference>
<name>A0A8H2M5G0_9FIRM</name>
<dbReference type="InterPro" id="IPR017437">
    <property type="entry name" value="ATP-NAD_kinase_PpnK-typ_C"/>
</dbReference>
<evidence type="ECO:0000313" key="8">
    <source>
        <dbReference type="Proteomes" id="UP000377798"/>
    </source>
</evidence>
<dbReference type="GO" id="GO:0003951">
    <property type="term" value="F:NAD+ kinase activity"/>
    <property type="evidence" value="ECO:0007669"/>
    <property type="project" value="UniProtKB-UniRule"/>
</dbReference>
<dbReference type="GO" id="GO:0019674">
    <property type="term" value="P:NAD+ metabolic process"/>
    <property type="evidence" value="ECO:0007669"/>
    <property type="project" value="InterPro"/>
</dbReference>
<comment type="cofactor">
    <cofactor evidence="6">
        <name>a divalent metal cation</name>
        <dbReference type="ChEBI" id="CHEBI:60240"/>
    </cofactor>
</comment>
<feature type="binding site" evidence="6">
    <location>
        <begin position="165"/>
        <end position="170"/>
    </location>
    <ligand>
        <name>NAD(+)</name>
        <dbReference type="ChEBI" id="CHEBI:57540"/>
    </ligand>
</feature>
<comment type="caution">
    <text evidence="6">Lacks conserved residue(s) required for the propagation of feature annotation.</text>
</comment>
<evidence type="ECO:0000256" key="4">
    <source>
        <dbReference type="ARBA" id="ARBA00023027"/>
    </source>
</evidence>
<feature type="binding site" evidence="6">
    <location>
        <begin position="125"/>
        <end position="126"/>
    </location>
    <ligand>
        <name>NAD(+)</name>
        <dbReference type="ChEBI" id="CHEBI:57540"/>
    </ligand>
</feature>
<keyword evidence="6" id="KW-0963">Cytoplasm</keyword>
<dbReference type="GO" id="GO:0005524">
    <property type="term" value="F:ATP binding"/>
    <property type="evidence" value="ECO:0007669"/>
    <property type="project" value="UniProtKB-KW"/>
</dbReference>
<comment type="caution">
    <text evidence="7">The sequence shown here is derived from an EMBL/GenBank/DDBJ whole genome shotgun (WGS) entry which is preliminary data.</text>
</comment>
<dbReference type="EC" id="2.7.1.23" evidence="6"/>
<dbReference type="HAMAP" id="MF_00361">
    <property type="entry name" value="NAD_kinase"/>
    <property type="match status" value="1"/>
</dbReference>
<dbReference type="EMBL" id="CAACYI010000001">
    <property type="protein sequence ID" value="VFB16877.1"/>
    <property type="molecule type" value="Genomic_DNA"/>
</dbReference>
<evidence type="ECO:0000256" key="6">
    <source>
        <dbReference type="HAMAP-Rule" id="MF_00361"/>
    </source>
</evidence>
<dbReference type="GO" id="GO:0005737">
    <property type="term" value="C:cytoplasm"/>
    <property type="evidence" value="ECO:0007669"/>
    <property type="project" value="UniProtKB-SubCell"/>
</dbReference>
<dbReference type="InterPro" id="IPR002504">
    <property type="entry name" value="NADK"/>
</dbReference>
<dbReference type="GO" id="GO:0006741">
    <property type="term" value="P:NADP+ biosynthetic process"/>
    <property type="evidence" value="ECO:0007669"/>
    <property type="project" value="UniProtKB-UniRule"/>
</dbReference>
<comment type="subcellular location">
    <subcellularLocation>
        <location evidence="6">Cytoplasm</location>
    </subcellularLocation>
</comment>
<proteinExistence type="inferred from homology"/>
<dbReference type="PANTHER" id="PTHR20275:SF0">
    <property type="entry name" value="NAD KINASE"/>
    <property type="match status" value="1"/>
</dbReference>
<dbReference type="GO" id="GO:0046872">
    <property type="term" value="F:metal ion binding"/>
    <property type="evidence" value="ECO:0007669"/>
    <property type="project" value="UniProtKB-UniRule"/>
</dbReference>
<feature type="binding site" evidence="6">
    <location>
        <begin position="52"/>
        <end position="53"/>
    </location>
    <ligand>
        <name>NAD(+)</name>
        <dbReference type="ChEBI" id="CHEBI:57540"/>
    </ligand>
</feature>
<dbReference type="SUPFAM" id="SSF111331">
    <property type="entry name" value="NAD kinase/diacylglycerol kinase-like"/>
    <property type="match status" value="1"/>
</dbReference>
<keyword evidence="3 6" id="KW-0521">NADP</keyword>
<gene>
    <name evidence="7" type="primary">ppnK1</name>
    <name evidence="6" type="synonym">nadK</name>
    <name evidence="7" type="ORF">NCTC13150_01450</name>
</gene>
<dbReference type="InterPro" id="IPR016064">
    <property type="entry name" value="NAD/diacylglycerol_kinase_sf"/>
</dbReference>
<evidence type="ECO:0000256" key="2">
    <source>
        <dbReference type="ARBA" id="ARBA00022777"/>
    </source>
</evidence>
<feature type="binding site" evidence="6">
    <location>
        <position position="57"/>
    </location>
    <ligand>
        <name>NAD(+)</name>
        <dbReference type="ChEBI" id="CHEBI:57540"/>
    </ligand>
</feature>
<feature type="active site" description="Proton acceptor" evidence="6">
    <location>
        <position position="52"/>
    </location>
</feature>
<keyword evidence="8" id="KW-1185">Reference proteome</keyword>
<dbReference type="PANTHER" id="PTHR20275">
    <property type="entry name" value="NAD KINASE"/>
    <property type="match status" value="1"/>
</dbReference>
<dbReference type="Proteomes" id="UP000377798">
    <property type="component" value="Unassembled WGS sequence"/>
</dbReference>
<keyword evidence="2 6" id="KW-0418">Kinase</keyword>
<evidence type="ECO:0000256" key="3">
    <source>
        <dbReference type="ARBA" id="ARBA00022857"/>
    </source>
</evidence>